<keyword evidence="2" id="KW-1185">Reference proteome</keyword>
<organism evidence="1 2">
    <name type="scientific">Suillus placidus</name>
    <dbReference type="NCBI Taxonomy" id="48579"/>
    <lineage>
        <taxon>Eukaryota</taxon>
        <taxon>Fungi</taxon>
        <taxon>Dikarya</taxon>
        <taxon>Basidiomycota</taxon>
        <taxon>Agaricomycotina</taxon>
        <taxon>Agaricomycetes</taxon>
        <taxon>Agaricomycetidae</taxon>
        <taxon>Boletales</taxon>
        <taxon>Suillineae</taxon>
        <taxon>Suillaceae</taxon>
        <taxon>Suillus</taxon>
    </lineage>
</organism>
<dbReference type="Proteomes" id="UP000714275">
    <property type="component" value="Unassembled WGS sequence"/>
</dbReference>
<name>A0A9P7CX77_9AGAM</name>
<protein>
    <submittedName>
        <fullName evidence="1">Uncharacterized protein</fullName>
    </submittedName>
</protein>
<dbReference type="OrthoDB" id="2669721at2759"/>
<accession>A0A9P7CX77</accession>
<evidence type="ECO:0000313" key="2">
    <source>
        <dbReference type="Proteomes" id="UP000714275"/>
    </source>
</evidence>
<comment type="caution">
    <text evidence="1">The sequence shown here is derived from an EMBL/GenBank/DDBJ whole genome shotgun (WGS) entry which is preliminary data.</text>
</comment>
<dbReference type="EMBL" id="JABBWD010000102">
    <property type="protein sequence ID" value="KAG1765887.1"/>
    <property type="molecule type" value="Genomic_DNA"/>
</dbReference>
<proteinExistence type="predicted"/>
<sequence length="108" mass="12100">MHNGEIHFGEVLYYFQCKVHQDKESTLALISMYSAPDPALLEASHHTVVSCTHLGDASLQVIDVKSIHTVVAMVPHQVNNEERFFVIEKPGLDVADLGGYHKEVQEEE</sequence>
<evidence type="ECO:0000313" key="1">
    <source>
        <dbReference type="EMBL" id="KAG1765887.1"/>
    </source>
</evidence>
<dbReference type="AlphaFoldDB" id="A0A9P7CX77"/>
<gene>
    <name evidence="1" type="ORF">EV702DRAFT_981229</name>
</gene>
<reference evidence="1" key="1">
    <citation type="journal article" date="2020" name="New Phytol.">
        <title>Comparative genomics reveals dynamic genome evolution in host specialist ectomycorrhizal fungi.</title>
        <authorList>
            <person name="Lofgren L.A."/>
            <person name="Nguyen N.H."/>
            <person name="Vilgalys R."/>
            <person name="Ruytinx J."/>
            <person name="Liao H.L."/>
            <person name="Branco S."/>
            <person name="Kuo A."/>
            <person name="LaButti K."/>
            <person name="Lipzen A."/>
            <person name="Andreopoulos W."/>
            <person name="Pangilinan J."/>
            <person name="Riley R."/>
            <person name="Hundley H."/>
            <person name="Na H."/>
            <person name="Barry K."/>
            <person name="Grigoriev I.V."/>
            <person name="Stajich J.E."/>
            <person name="Kennedy P.G."/>
        </authorList>
    </citation>
    <scope>NUCLEOTIDE SEQUENCE</scope>
    <source>
        <strain evidence="1">DOB743</strain>
    </source>
</reference>